<organism evidence="1 2">
    <name type="scientific">Sphingobacterium hungaricum</name>
    <dbReference type="NCBI Taxonomy" id="2082723"/>
    <lineage>
        <taxon>Bacteria</taxon>
        <taxon>Pseudomonadati</taxon>
        <taxon>Bacteroidota</taxon>
        <taxon>Sphingobacteriia</taxon>
        <taxon>Sphingobacteriales</taxon>
        <taxon>Sphingobacteriaceae</taxon>
        <taxon>Sphingobacterium</taxon>
    </lineage>
</organism>
<dbReference type="AlphaFoldDB" id="A0A928UW32"/>
<accession>A0A928UW32</accession>
<reference evidence="1" key="1">
    <citation type="submission" date="2018-02" db="EMBL/GenBank/DDBJ databases">
        <authorList>
            <person name="Vasarhelyi B.M."/>
            <person name="Deshmukh S."/>
            <person name="Balint B."/>
            <person name="Kukolya J."/>
        </authorList>
    </citation>
    <scope>NUCLEOTIDE SEQUENCE</scope>
    <source>
        <strain evidence="1">KB22</strain>
    </source>
</reference>
<name>A0A928UW32_9SPHI</name>
<evidence type="ECO:0000313" key="1">
    <source>
        <dbReference type="EMBL" id="MBE8712370.1"/>
    </source>
</evidence>
<sequence>MKNDRIQITYRLVMEWFEVGISSAYVLLHEFKNKARVRQDKKLYIQDLARALGISTLELMKIIKYKNRLTRLNSLMVKQKIVNPKKIRRKFIYTEI</sequence>
<gene>
    <name evidence="1" type="ORF">C4F49_01570</name>
</gene>
<dbReference type="EMBL" id="PRDK01000001">
    <property type="protein sequence ID" value="MBE8712370.1"/>
    <property type="molecule type" value="Genomic_DNA"/>
</dbReference>
<protein>
    <submittedName>
        <fullName evidence="1">Uncharacterized protein</fullName>
    </submittedName>
</protein>
<dbReference type="RefSeq" id="WP_196934708.1">
    <property type="nucleotide sequence ID" value="NZ_MU158698.1"/>
</dbReference>
<keyword evidence="2" id="KW-1185">Reference proteome</keyword>
<proteinExistence type="predicted"/>
<evidence type="ECO:0000313" key="2">
    <source>
        <dbReference type="Proteomes" id="UP000616201"/>
    </source>
</evidence>
<dbReference type="Proteomes" id="UP000616201">
    <property type="component" value="Unassembled WGS sequence"/>
</dbReference>
<comment type="caution">
    <text evidence="1">The sequence shown here is derived from an EMBL/GenBank/DDBJ whole genome shotgun (WGS) entry which is preliminary data.</text>
</comment>